<feature type="domain" description="SIS" evidence="9">
    <location>
        <begin position="38"/>
        <end position="181"/>
    </location>
</feature>
<protein>
    <recommendedName>
        <fullName evidence="4">Arabinose 5-phosphate isomerase</fullName>
        <shortName evidence="4">API</shortName>
        <ecNumber evidence="4">5.3.1.13</ecNumber>
    </recommendedName>
</protein>
<feature type="site" description="Catalytically relevant" evidence="6">
    <location>
        <position position="108"/>
    </location>
</feature>
<dbReference type="InterPro" id="IPR000644">
    <property type="entry name" value="CBS_dom"/>
</dbReference>
<gene>
    <name evidence="10" type="ORF">E5672_01100</name>
</gene>
<evidence type="ECO:0000259" key="9">
    <source>
        <dbReference type="PROSITE" id="PS51464"/>
    </source>
</evidence>
<feature type="site" description="Catalytically relevant" evidence="6">
    <location>
        <position position="149"/>
    </location>
</feature>
<dbReference type="InterPro" id="IPR050986">
    <property type="entry name" value="GutQ/KpsF_isomerases"/>
</dbReference>
<feature type="binding site" evidence="5">
    <location>
        <position position="79"/>
    </location>
    <ligand>
        <name>Zn(2+)</name>
        <dbReference type="ChEBI" id="CHEBI:29105"/>
    </ligand>
</feature>
<keyword evidence="5" id="KW-0862">Zinc</keyword>
<dbReference type="NCBIfam" id="TIGR00393">
    <property type="entry name" value="kpsF"/>
    <property type="match status" value="1"/>
</dbReference>
<feature type="domain" description="CBS" evidence="8">
    <location>
        <begin position="207"/>
        <end position="265"/>
    </location>
</feature>
<dbReference type="InterPro" id="IPR035474">
    <property type="entry name" value="SIS_Kpsf"/>
</dbReference>
<evidence type="ECO:0000256" key="7">
    <source>
        <dbReference type="PROSITE-ProRule" id="PRU00703"/>
    </source>
</evidence>
<dbReference type="CDD" id="cd05014">
    <property type="entry name" value="SIS_Kpsf"/>
    <property type="match status" value="1"/>
</dbReference>
<dbReference type="Proteomes" id="UP000305471">
    <property type="component" value="Unassembled WGS sequence"/>
</dbReference>
<dbReference type="GO" id="GO:1901135">
    <property type="term" value="P:carbohydrate derivative metabolic process"/>
    <property type="evidence" value="ECO:0007669"/>
    <property type="project" value="InterPro"/>
</dbReference>
<feature type="domain" description="CBS" evidence="8">
    <location>
        <begin position="274"/>
        <end position="326"/>
    </location>
</feature>
<dbReference type="InterPro" id="IPR046348">
    <property type="entry name" value="SIS_dom_sf"/>
</dbReference>
<evidence type="ECO:0000256" key="4">
    <source>
        <dbReference type="PIRNR" id="PIRNR004692"/>
    </source>
</evidence>
<comment type="caution">
    <text evidence="10">The sequence shown here is derived from an EMBL/GenBank/DDBJ whole genome shotgun (WGS) entry which is preliminary data.</text>
</comment>
<dbReference type="RefSeq" id="WP_136780549.1">
    <property type="nucleotide sequence ID" value="NZ_SWCO01000001.1"/>
</dbReference>
<evidence type="ECO:0000256" key="5">
    <source>
        <dbReference type="PIRSR" id="PIRSR004692-2"/>
    </source>
</evidence>
<sequence>MNTKTQMHYIESAKRVIDIETQAIANLAERLNGDFITACNILFNCKGKVVVSGMGKSGHIGNKIAATLASTGTPAFFMHPGEANHGDLGMLSKGDVLLAISNSGETNELVNLLPVVKRLGIQVVAMTNSASSSLGQHADVVLDISVEKEACSLGLAPTSSTTATLVMGDALAVALLDQKGFTSDDFALSHPGGSLGRKLLLKVSDIMLSGSDIPLVSANASVADALLEISKKGLGMTGVLASDGSLTGVFTDGDLRRILDARIDVHCATVEDVMTKGGKTTTADQLAVEALNLMENHKISALMVTDDKRKPVGAFNMHMLLKAGVL</sequence>
<evidence type="ECO:0000256" key="1">
    <source>
        <dbReference type="ARBA" id="ARBA00008165"/>
    </source>
</evidence>
<dbReference type="CDD" id="cd04604">
    <property type="entry name" value="CBS_pair_SIS_assoc"/>
    <property type="match status" value="1"/>
</dbReference>
<dbReference type="EMBL" id="SWCO01000001">
    <property type="protein sequence ID" value="TKB04721.1"/>
    <property type="molecule type" value="Genomic_DNA"/>
</dbReference>
<dbReference type="EC" id="5.3.1.13" evidence="4"/>
<dbReference type="Pfam" id="PF01380">
    <property type="entry name" value="SIS"/>
    <property type="match status" value="1"/>
</dbReference>
<dbReference type="InterPro" id="IPR046342">
    <property type="entry name" value="CBS_dom_sf"/>
</dbReference>
<dbReference type="AlphaFoldDB" id="A0A4U0ZQS5"/>
<dbReference type="PROSITE" id="PS51464">
    <property type="entry name" value="SIS"/>
    <property type="match status" value="1"/>
</dbReference>
<dbReference type="InterPro" id="IPR001347">
    <property type="entry name" value="SIS_dom"/>
</dbReference>
<dbReference type="SUPFAM" id="SSF53697">
    <property type="entry name" value="SIS domain"/>
    <property type="match status" value="1"/>
</dbReference>
<evidence type="ECO:0000313" key="11">
    <source>
        <dbReference type="Proteomes" id="UP000305471"/>
    </source>
</evidence>
<dbReference type="PANTHER" id="PTHR42745">
    <property type="match status" value="1"/>
</dbReference>
<evidence type="ECO:0000259" key="8">
    <source>
        <dbReference type="PROSITE" id="PS51371"/>
    </source>
</evidence>
<dbReference type="GO" id="GO:0019146">
    <property type="term" value="F:arabinose-5-phosphate isomerase activity"/>
    <property type="evidence" value="ECO:0007669"/>
    <property type="project" value="UniProtKB-EC"/>
</dbReference>
<dbReference type="Gene3D" id="3.40.50.10490">
    <property type="entry name" value="Glucose-6-phosphate isomerase like protein, domain 1"/>
    <property type="match status" value="1"/>
</dbReference>
<evidence type="ECO:0000256" key="6">
    <source>
        <dbReference type="PIRSR" id="PIRSR004692-3"/>
    </source>
</evidence>
<dbReference type="OrthoDB" id="9762536at2"/>
<feature type="site" description="Catalytically relevant" evidence="6">
    <location>
        <position position="190"/>
    </location>
</feature>
<keyword evidence="11" id="KW-1185">Reference proteome</keyword>
<evidence type="ECO:0000313" key="10">
    <source>
        <dbReference type="EMBL" id="TKB04721.1"/>
    </source>
</evidence>
<dbReference type="Pfam" id="PF00571">
    <property type="entry name" value="CBS"/>
    <property type="match status" value="2"/>
</dbReference>
<dbReference type="PANTHER" id="PTHR42745:SF1">
    <property type="entry name" value="ARABINOSE 5-PHOSPHATE ISOMERASE KDSD"/>
    <property type="match status" value="1"/>
</dbReference>
<dbReference type="FunFam" id="3.40.50.10490:FF:000011">
    <property type="entry name" value="Arabinose 5-phosphate isomerase"/>
    <property type="match status" value="1"/>
</dbReference>
<dbReference type="InterPro" id="IPR004800">
    <property type="entry name" value="KdsD/KpsF-type"/>
</dbReference>
<keyword evidence="3 7" id="KW-0129">CBS domain</keyword>
<keyword evidence="5" id="KW-0479">Metal-binding</keyword>
<dbReference type="GO" id="GO:0005975">
    <property type="term" value="P:carbohydrate metabolic process"/>
    <property type="evidence" value="ECO:0007669"/>
    <property type="project" value="InterPro"/>
</dbReference>
<evidence type="ECO:0000256" key="2">
    <source>
        <dbReference type="ARBA" id="ARBA00022737"/>
    </source>
</evidence>
<dbReference type="GO" id="GO:0097367">
    <property type="term" value="F:carbohydrate derivative binding"/>
    <property type="evidence" value="ECO:0007669"/>
    <property type="project" value="InterPro"/>
</dbReference>
<dbReference type="Gene3D" id="3.10.580.10">
    <property type="entry name" value="CBS-domain"/>
    <property type="match status" value="1"/>
</dbReference>
<dbReference type="GO" id="GO:0046872">
    <property type="term" value="F:metal ion binding"/>
    <property type="evidence" value="ECO:0007669"/>
    <property type="project" value="UniProtKB-KW"/>
</dbReference>
<reference evidence="10 11" key="1">
    <citation type="submission" date="2019-04" db="EMBL/GenBank/DDBJ databases">
        <title>Alteromonas portus sp. nov., an alginate lyase-excreting marine bacterium.</title>
        <authorList>
            <person name="Huang H."/>
            <person name="Mo K."/>
            <person name="Bao S."/>
        </authorList>
    </citation>
    <scope>NUCLEOTIDE SEQUENCE [LARGE SCALE GENOMIC DNA]</scope>
    <source>
        <strain evidence="10 11">HB161718</strain>
    </source>
</reference>
<dbReference type="PROSITE" id="PS51371">
    <property type="entry name" value="CBS"/>
    <property type="match status" value="2"/>
</dbReference>
<comment type="similarity">
    <text evidence="1 4">Belongs to the SIS family. GutQ/KpsF subfamily.</text>
</comment>
<accession>A0A4U0ZQS5</accession>
<keyword evidence="2" id="KW-0677">Repeat</keyword>
<comment type="catalytic activity">
    <reaction evidence="4">
        <text>D-arabinose 5-phosphate = D-ribulose 5-phosphate</text>
        <dbReference type="Rhea" id="RHEA:23104"/>
        <dbReference type="ChEBI" id="CHEBI:57693"/>
        <dbReference type="ChEBI" id="CHEBI:58121"/>
        <dbReference type="EC" id="5.3.1.13"/>
    </reaction>
</comment>
<organism evidence="10 11">
    <name type="scientific">Alteromonas portus</name>
    <dbReference type="NCBI Taxonomy" id="2565549"/>
    <lineage>
        <taxon>Bacteria</taxon>
        <taxon>Pseudomonadati</taxon>
        <taxon>Pseudomonadota</taxon>
        <taxon>Gammaproteobacteria</taxon>
        <taxon>Alteromonadales</taxon>
        <taxon>Alteromonadaceae</taxon>
        <taxon>Alteromonas/Salinimonas group</taxon>
        <taxon>Alteromonas</taxon>
    </lineage>
</organism>
<name>A0A4U0ZQS5_9ALTE</name>
<dbReference type="PIRSF" id="PIRSF004692">
    <property type="entry name" value="KdsD_KpsF"/>
    <property type="match status" value="1"/>
</dbReference>
<keyword evidence="4 10" id="KW-0413">Isomerase</keyword>
<feature type="site" description="Catalytically relevant" evidence="6">
    <location>
        <position position="56"/>
    </location>
</feature>
<evidence type="ECO:0000256" key="3">
    <source>
        <dbReference type="ARBA" id="ARBA00023122"/>
    </source>
</evidence>
<proteinExistence type="inferred from homology"/>